<organism evidence="2">
    <name type="scientific">Sesamum radiatum</name>
    <name type="common">Black benniseed</name>
    <dbReference type="NCBI Taxonomy" id="300843"/>
    <lineage>
        <taxon>Eukaryota</taxon>
        <taxon>Viridiplantae</taxon>
        <taxon>Streptophyta</taxon>
        <taxon>Embryophyta</taxon>
        <taxon>Tracheophyta</taxon>
        <taxon>Spermatophyta</taxon>
        <taxon>Magnoliopsida</taxon>
        <taxon>eudicotyledons</taxon>
        <taxon>Gunneridae</taxon>
        <taxon>Pentapetalae</taxon>
        <taxon>asterids</taxon>
        <taxon>lamiids</taxon>
        <taxon>Lamiales</taxon>
        <taxon>Pedaliaceae</taxon>
        <taxon>Sesamum</taxon>
    </lineage>
</organism>
<feature type="domain" description="Reverse transcriptase" evidence="1">
    <location>
        <begin position="140"/>
        <end position="377"/>
    </location>
</feature>
<dbReference type="PROSITE" id="PS50878">
    <property type="entry name" value="RT_POL"/>
    <property type="match status" value="1"/>
</dbReference>
<dbReference type="PANTHER" id="PTHR31635:SF196">
    <property type="entry name" value="REVERSE TRANSCRIPTASE DOMAIN-CONTAINING PROTEIN-RELATED"/>
    <property type="match status" value="1"/>
</dbReference>
<name>A0AAW2S6J1_SESRA</name>
<gene>
    <name evidence="2" type="ORF">Sradi_2645500</name>
</gene>
<dbReference type="PANTHER" id="PTHR31635">
    <property type="entry name" value="REVERSE TRANSCRIPTASE DOMAIN-CONTAINING PROTEIN-RELATED"/>
    <property type="match status" value="1"/>
</dbReference>
<proteinExistence type="predicted"/>
<evidence type="ECO:0000313" key="2">
    <source>
        <dbReference type="EMBL" id="KAL0387637.1"/>
    </source>
</evidence>
<dbReference type="Pfam" id="PF00078">
    <property type="entry name" value="RVT_1"/>
    <property type="match status" value="1"/>
</dbReference>
<dbReference type="CDD" id="cd01650">
    <property type="entry name" value="RT_nLTR_like"/>
    <property type="match status" value="1"/>
</dbReference>
<dbReference type="EMBL" id="JACGWJ010000011">
    <property type="protein sequence ID" value="KAL0387637.1"/>
    <property type="molecule type" value="Genomic_DNA"/>
</dbReference>
<accession>A0AAW2S6J1</accession>
<protein>
    <submittedName>
        <fullName evidence="2">Mitochondrial protein</fullName>
    </submittedName>
</protein>
<dbReference type="InterPro" id="IPR000477">
    <property type="entry name" value="RT_dom"/>
</dbReference>
<sequence>MEAKGVDGMASRRRQKYKVFHARASSRCKKNEISRLKGEDGVFVKKKEDIQNIITAYFSNLFKSTKPHKESIEEVLRHVQPKVTTLMNQTLMQPFIAEEVTRALKQMGPVKSPGPNGMSAFFFQNYWHIVGKFVTTCVLDFLNNGVLLPRLNYTHIVLIPKCDKPETIPQFRPISLCNVIYKLASKTLANRLKPFLHNIVSESQSAFVSNRLVTDNILVSFEVNHYLKNKRGGKECFAALKLDMSKAYDRVEWSFLKAMLDKLGFDKRFVSLVFQCISTVSFSFVLKGEQFGRIIPKRGLRQGDPLSPYLFILCAEALSRLIHAKENRGLIKGVKISGKAPRVSHLIFADNTIIYCQATKESLSCIKEVLWLYEAAS</sequence>
<dbReference type="AlphaFoldDB" id="A0AAW2S6J1"/>
<comment type="caution">
    <text evidence="2">The sequence shown here is derived from an EMBL/GenBank/DDBJ whole genome shotgun (WGS) entry which is preliminary data.</text>
</comment>
<dbReference type="InterPro" id="IPR043502">
    <property type="entry name" value="DNA/RNA_pol_sf"/>
</dbReference>
<dbReference type="SUPFAM" id="SSF56672">
    <property type="entry name" value="DNA/RNA polymerases"/>
    <property type="match status" value="1"/>
</dbReference>
<evidence type="ECO:0000259" key="1">
    <source>
        <dbReference type="PROSITE" id="PS50878"/>
    </source>
</evidence>
<reference evidence="2" key="2">
    <citation type="journal article" date="2024" name="Plant">
        <title>Genomic evolution and insights into agronomic trait innovations of Sesamum species.</title>
        <authorList>
            <person name="Miao H."/>
            <person name="Wang L."/>
            <person name="Qu L."/>
            <person name="Liu H."/>
            <person name="Sun Y."/>
            <person name="Le M."/>
            <person name="Wang Q."/>
            <person name="Wei S."/>
            <person name="Zheng Y."/>
            <person name="Lin W."/>
            <person name="Duan Y."/>
            <person name="Cao H."/>
            <person name="Xiong S."/>
            <person name="Wang X."/>
            <person name="Wei L."/>
            <person name="Li C."/>
            <person name="Ma Q."/>
            <person name="Ju M."/>
            <person name="Zhao R."/>
            <person name="Li G."/>
            <person name="Mu C."/>
            <person name="Tian Q."/>
            <person name="Mei H."/>
            <person name="Zhang T."/>
            <person name="Gao T."/>
            <person name="Zhang H."/>
        </authorList>
    </citation>
    <scope>NUCLEOTIDE SEQUENCE</scope>
    <source>
        <strain evidence="2">G02</strain>
    </source>
</reference>
<reference evidence="2" key="1">
    <citation type="submission" date="2020-06" db="EMBL/GenBank/DDBJ databases">
        <authorList>
            <person name="Li T."/>
            <person name="Hu X."/>
            <person name="Zhang T."/>
            <person name="Song X."/>
            <person name="Zhang H."/>
            <person name="Dai N."/>
            <person name="Sheng W."/>
            <person name="Hou X."/>
            <person name="Wei L."/>
        </authorList>
    </citation>
    <scope>NUCLEOTIDE SEQUENCE</scope>
    <source>
        <strain evidence="2">G02</strain>
        <tissue evidence="2">Leaf</tissue>
    </source>
</reference>